<protein>
    <submittedName>
        <fullName evidence="2">Uncharacterized protein</fullName>
    </submittedName>
</protein>
<proteinExistence type="predicted"/>
<dbReference type="Proteomes" id="UP000235387">
    <property type="component" value="Unassembled WGS sequence"/>
</dbReference>
<evidence type="ECO:0000313" key="2">
    <source>
        <dbReference type="EMBL" id="PMN91498.1"/>
    </source>
</evidence>
<organism evidence="2 3">
    <name type="scientific">Enterovibrio norvegicus</name>
    <dbReference type="NCBI Taxonomy" id="188144"/>
    <lineage>
        <taxon>Bacteria</taxon>
        <taxon>Pseudomonadati</taxon>
        <taxon>Pseudomonadota</taxon>
        <taxon>Gammaproteobacteria</taxon>
        <taxon>Vibrionales</taxon>
        <taxon>Vibrionaceae</taxon>
        <taxon>Enterovibrio</taxon>
    </lineage>
</organism>
<comment type="caution">
    <text evidence="2">The sequence shown here is derived from an EMBL/GenBank/DDBJ whole genome shotgun (WGS) entry which is preliminary data.</text>
</comment>
<sequence>MTLKTDINQPNAMMREAGKRPFPHESKTQAIKEEDQYYKVYGSEGNCRFYRMLTAVQEKMNRVATTLKALTQRKSDTKKSERTTH</sequence>
<dbReference type="RefSeq" id="WP_102390949.1">
    <property type="nucleotide sequence ID" value="NZ_MDAL01000021.1"/>
</dbReference>
<evidence type="ECO:0000256" key="1">
    <source>
        <dbReference type="SAM" id="MobiDB-lite"/>
    </source>
</evidence>
<feature type="compositionally biased region" description="Polar residues" evidence="1">
    <location>
        <begin position="1"/>
        <end position="11"/>
    </location>
</feature>
<accession>A0A2N7LA56</accession>
<gene>
    <name evidence="2" type="ORF">BCT23_16490</name>
</gene>
<name>A0A2N7LA56_9GAMM</name>
<dbReference type="EMBL" id="MDAL01000021">
    <property type="protein sequence ID" value="PMN91498.1"/>
    <property type="molecule type" value="Genomic_DNA"/>
</dbReference>
<feature type="compositionally biased region" description="Basic and acidic residues" evidence="1">
    <location>
        <begin position="16"/>
        <end position="26"/>
    </location>
</feature>
<feature type="region of interest" description="Disordered" evidence="1">
    <location>
        <begin position="1"/>
        <end position="26"/>
    </location>
</feature>
<evidence type="ECO:0000313" key="3">
    <source>
        <dbReference type="Proteomes" id="UP000235387"/>
    </source>
</evidence>
<dbReference type="AlphaFoldDB" id="A0A2N7LA56"/>
<reference evidence="3" key="1">
    <citation type="submission" date="2016-07" db="EMBL/GenBank/DDBJ databases">
        <title>Nontailed viruses are major unrecognized killers of bacteria in the ocean.</title>
        <authorList>
            <person name="Kauffman K."/>
            <person name="Hussain F."/>
            <person name="Yang J."/>
            <person name="Arevalo P."/>
            <person name="Brown J."/>
            <person name="Cutler M."/>
            <person name="Kelly L."/>
            <person name="Polz M.F."/>
        </authorList>
    </citation>
    <scope>NUCLEOTIDE SEQUENCE [LARGE SCALE GENOMIC DNA]</scope>
    <source>
        <strain evidence="3">10N.261.45.A10</strain>
    </source>
</reference>